<dbReference type="KEGG" id="amur:ADH66_05785"/>
<evidence type="ECO:0000313" key="3">
    <source>
        <dbReference type="Proteomes" id="UP000196710"/>
    </source>
</evidence>
<accession>A0A1Z2XP52</accession>
<sequence>MKIADSTLETVEMSEIDGIERGAVLRYMAIPKKSKAHEMLELNTCVGDLYIIINALYDYAGILERVAAQQASYQQELYLLHAARCRKIAGKFSEQMGYDYDKALERCRKRREKGSGDDTGFDGLEALLQKQKCKKGRKEIKDKR</sequence>
<dbReference type="Proteomes" id="UP000196710">
    <property type="component" value="Chromosome"/>
</dbReference>
<dbReference type="AlphaFoldDB" id="A0A1Z2XP52"/>
<evidence type="ECO:0000313" key="4">
    <source>
        <dbReference type="Proteomes" id="UP000596035"/>
    </source>
</evidence>
<reference evidence="1" key="1">
    <citation type="journal article" date="2017" name="Genome Announc.">
        <title>High-Quality Whole-Genome Sequences of the Oligo-Mouse-Microbiota Bacterial Community.</title>
        <authorList>
            <person name="Garzetti D."/>
            <person name="Brugiroux S."/>
            <person name="Bunk B."/>
            <person name="Pukall R."/>
            <person name="McCoy K.D."/>
            <person name="Macpherson A.J."/>
            <person name="Stecher B."/>
        </authorList>
    </citation>
    <scope>NUCLEOTIDE SEQUENCE</scope>
    <source>
        <strain evidence="1">KB18</strain>
    </source>
</reference>
<dbReference type="RefSeq" id="WP_066534502.1">
    <property type="nucleotide sequence ID" value="NZ_CP021422.1"/>
</dbReference>
<keyword evidence="3" id="KW-1185">Reference proteome</keyword>
<evidence type="ECO:0000313" key="2">
    <source>
        <dbReference type="EMBL" id="QQR29496.1"/>
    </source>
</evidence>
<protein>
    <submittedName>
        <fullName evidence="2">Uncharacterized protein</fullName>
    </submittedName>
</protein>
<evidence type="ECO:0000313" key="1">
    <source>
        <dbReference type="EMBL" id="ASB40210.1"/>
    </source>
</evidence>
<reference evidence="2 4" key="3">
    <citation type="submission" date="2020-11" db="EMBL/GenBank/DDBJ databases">
        <title>Closed and high quality bacterial genomes of the OMM12 community.</title>
        <authorList>
            <person name="Marbouty M."/>
            <person name="Lamy-Besnier Q."/>
            <person name="Debarbieux L."/>
            <person name="Koszul R."/>
        </authorList>
    </citation>
    <scope>NUCLEOTIDE SEQUENCE [LARGE SCALE GENOMIC DNA]</scope>
    <source>
        <strain evidence="2 4">KB18</strain>
    </source>
</reference>
<name>A0A1Z2XP52_9FIRM</name>
<gene>
    <name evidence="1" type="ORF">ADH66_05785</name>
    <name evidence="2" type="ORF">I5Q82_15865</name>
</gene>
<organism evidence="2 4">
    <name type="scientific">Acutalibacter muris</name>
    <dbReference type="NCBI Taxonomy" id="1796620"/>
    <lineage>
        <taxon>Bacteria</taxon>
        <taxon>Bacillati</taxon>
        <taxon>Bacillota</taxon>
        <taxon>Clostridia</taxon>
        <taxon>Eubacteriales</taxon>
        <taxon>Acutalibacteraceae</taxon>
        <taxon>Acutalibacter</taxon>
    </lineage>
</organism>
<proteinExistence type="predicted"/>
<dbReference type="EMBL" id="CP021422">
    <property type="protein sequence ID" value="ASB40210.1"/>
    <property type="molecule type" value="Genomic_DNA"/>
</dbReference>
<reference evidence="3" key="2">
    <citation type="submission" date="2017-05" db="EMBL/GenBank/DDBJ databases">
        <title>Improved OligoMM genomes.</title>
        <authorList>
            <person name="Garzetti D."/>
        </authorList>
    </citation>
    <scope>NUCLEOTIDE SEQUENCE [LARGE SCALE GENOMIC DNA]</scope>
    <source>
        <strain evidence="3">KB18</strain>
    </source>
</reference>
<dbReference type="Proteomes" id="UP000596035">
    <property type="component" value="Chromosome"/>
</dbReference>
<dbReference type="EMBL" id="CP065321">
    <property type="protein sequence ID" value="QQR29496.1"/>
    <property type="molecule type" value="Genomic_DNA"/>
</dbReference>